<dbReference type="AlphaFoldDB" id="M2UHF3"/>
<gene>
    <name evidence="1" type="ORF">COCHEDRAFT_1026210</name>
</gene>
<evidence type="ECO:0000313" key="1">
    <source>
        <dbReference type="EMBL" id="EMD97874.1"/>
    </source>
</evidence>
<name>M2UHF3_COCH5</name>
<evidence type="ECO:0000313" key="2">
    <source>
        <dbReference type="Proteomes" id="UP000016936"/>
    </source>
</evidence>
<dbReference type="HOGENOM" id="CLU_1503306_0_0_1"/>
<dbReference type="EMBL" id="KB445569">
    <property type="protein sequence ID" value="EMD97874.1"/>
    <property type="molecule type" value="Genomic_DNA"/>
</dbReference>
<sequence length="179" mass="19471">MHMGALGCGQAPCYIQSSANRLVRQTKPRTEPRAAGASQKIRQTSSVRALFLNKIYLSGALTMLAAHHACVPGYRNAGHKNTEQMSRNNVPFLPQSWGPLRRSATTLECDGGKARCTTQHLLCQGKESEDDDRSVKSSDPANLSCRIFRGFHNAVSVKQASLSFLSHGTSQGSRRAESV</sequence>
<organism evidence="1 2">
    <name type="scientific">Cochliobolus heterostrophus (strain C5 / ATCC 48332 / race O)</name>
    <name type="common">Southern corn leaf blight fungus</name>
    <name type="synonym">Bipolaris maydis</name>
    <dbReference type="NCBI Taxonomy" id="701091"/>
    <lineage>
        <taxon>Eukaryota</taxon>
        <taxon>Fungi</taxon>
        <taxon>Dikarya</taxon>
        <taxon>Ascomycota</taxon>
        <taxon>Pezizomycotina</taxon>
        <taxon>Dothideomycetes</taxon>
        <taxon>Pleosporomycetidae</taxon>
        <taxon>Pleosporales</taxon>
        <taxon>Pleosporineae</taxon>
        <taxon>Pleosporaceae</taxon>
        <taxon>Bipolaris</taxon>
    </lineage>
</organism>
<keyword evidence="2" id="KW-1185">Reference proteome</keyword>
<proteinExistence type="predicted"/>
<protein>
    <submittedName>
        <fullName evidence="1">Uncharacterized protein</fullName>
    </submittedName>
</protein>
<dbReference type="Proteomes" id="UP000016936">
    <property type="component" value="Unassembled WGS sequence"/>
</dbReference>
<reference evidence="2" key="2">
    <citation type="journal article" date="2013" name="PLoS Genet.">
        <title>Comparative genome structure, secondary metabolite, and effector coding capacity across Cochliobolus pathogens.</title>
        <authorList>
            <person name="Condon B.J."/>
            <person name="Leng Y."/>
            <person name="Wu D."/>
            <person name="Bushley K.E."/>
            <person name="Ohm R.A."/>
            <person name="Otillar R."/>
            <person name="Martin J."/>
            <person name="Schackwitz W."/>
            <person name="Grimwood J."/>
            <person name="MohdZainudin N."/>
            <person name="Xue C."/>
            <person name="Wang R."/>
            <person name="Manning V.A."/>
            <person name="Dhillon B."/>
            <person name="Tu Z.J."/>
            <person name="Steffenson B.J."/>
            <person name="Salamov A."/>
            <person name="Sun H."/>
            <person name="Lowry S."/>
            <person name="LaButti K."/>
            <person name="Han J."/>
            <person name="Copeland A."/>
            <person name="Lindquist E."/>
            <person name="Barry K."/>
            <person name="Schmutz J."/>
            <person name="Baker S.E."/>
            <person name="Ciuffetti L.M."/>
            <person name="Grigoriev I.V."/>
            <person name="Zhong S."/>
            <person name="Turgeon B.G."/>
        </authorList>
    </citation>
    <scope>NUCLEOTIDE SEQUENCE [LARGE SCALE GENOMIC DNA]</scope>
    <source>
        <strain evidence="2">C5 / ATCC 48332 / race O</strain>
    </source>
</reference>
<reference evidence="1 2" key="1">
    <citation type="journal article" date="2012" name="PLoS Pathog.">
        <title>Diverse lifestyles and strategies of plant pathogenesis encoded in the genomes of eighteen Dothideomycetes fungi.</title>
        <authorList>
            <person name="Ohm R.A."/>
            <person name="Feau N."/>
            <person name="Henrissat B."/>
            <person name="Schoch C.L."/>
            <person name="Horwitz B.A."/>
            <person name="Barry K.W."/>
            <person name="Condon B.J."/>
            <person name="Copeland A.C."/>
            <person name="Dhillon B."/>
            <person name="Glaser F."/>
            <person name="Hesse C.N."/>
            <person name="Kosti I."/>
            <person name="LaButti K."/>
            <person name="Lindquist E.A."/>
            <person name="Lucas S."/>
            <person name="Salamov A.A."/>
            <person name="Bradshaw R.E."/>
            <person name="Ciuffetti L."/>
            <person name="Hamelin R.C."/>
            <person name="Kema G.H.J."/>
            <person name="Lawrence C."/>
            <person name="Scott J.A."/>
            <person name="Spatafora J.W."/>
            <person name="Turgeon B.G."/>
            <person name="de Wit P.J.G.M."/>
            <person name="Zhong S."/>
            <person name="Goodwin S.B."/>
            <person name="Grigoriev I.V."/>
        </authorList>
    </citation>
    <scope>NUCLEOTIDE SEQUENCE [LARGE SCALE GENOMIC DNA]</scope>
    <source>
        <strain evidence="2">C5 / ATCC 48332 / race O</strain>
    </source>
</reference>
<accession>M2UHF3</accession>